<dbReference type="RefSeq" id="WP_008505822.1">
    <property type="nucleotide sequence ID" value="NZ_CM001403.1"/>
</dbReference>
<dbReference type="InterPro" id="IPR050553">
    <property type="entry name" value="Thioredoxin_ResA/DsbE_sf"/>
</dbReference>
<dbReference type="HOGENOM" id="CLU_028105_0_0_10"/>
<dbReference type="CDD" id="cd02966">
    <property type="entry name" value="TlpA_like_family"/>
    <property type="match status" value="1"/>
</dbReference>
<dbReference type="InterPro" id="IPR036249">
    <property type="entry name" value="Thioredoxin-like_sf"/>
</dbReference>
<keyword evidence="1" id="KW-0676">Redox-active center</keyword>
<organism evidence="4 5">
    <name type="scientific">Mucilaginibacter paludis DSM 18603</name>
    <dbReference type="NCBI Taxonomy" id="714943"/>
    <lineage>
        <taxon>Bacteria</taxon>
        <taxon>Pseudomonadati</taxon>
        <taxon>Bacteroidota</taxon>
        <taxon>Sphingobacteriia</taxon>
        <taxon>Sphingobacteriales</taxon>
        <taxon>Sphingobacteriaceae</taxon>
        <taxon>Mucilaginibacter</taxon>
    </lineage>
</organism>
<dbReference type="GO" id="GO:0016209">
    <property type="term" value="F:antioxidant activity"/>
    <property type="evidence" value="ECO:0007669"/>
    <property type="project" value="InterPro"/>
</dbReference>
<dbReference type="PANTHER" id="PTHR42852:SF17">
    <property type="entry name" value="THIOREDOXIN-LIKE PROTEIN HI_1115"/>
    <property type="match status" value="1"/>
</dbReference>
<dbReference type="PROSITE" id="PS51352">
    <property type="entry name" value="THIOREDOXIN_2"/>
    <property type="match status" value="1"/>
</dbReference>
<dbReference type="PANTHER" id="PTHR42852">
    <property type="entry name" value="THIOL:DISULFIDE INTERCHANGE PROTEIN DSBE"/>
    <property type="match status" value="1"/>
</dbReference>
<dbReference type="SUPFAM" id="SSF52833">
    <property type="entry name" value="Thioredoxin-like"/>
    <property type="match status" value="1"/>
</dbReference>
<dbReference type="InterPro" id="IPR011990">
    <property type="entry name" value="TPR-like_helical_dom_sf"/>
</dbReference>
<dbReference type="Pfam" id="PF13424">
    <property type="entry name" value="TPR_12"/>
    <property type="match status" value="1"/>
</dbReference>
<protein>
    <submittedName>
        <fullName evidence="4">Alkyl hydroperoxide reductase/ Thiol specific antioxidant/ Mal allergen</fullName>
    </submittedName>
</protein>
<dbReference type="SUPFAM" id="SSF48452">
    <property type="entry name" value="TPR-like"/>
    <property type="match status" value="1"/>
</dbReference>
<dbReference type="AlphaFoldDB" id="H1YA48"/>
<evidence type="ECO:0000256" key="2">
    <source>
        <dbReference type="SAM" id="SignalP"/>
    </source>
</evidence>
<evidence type="ECO:0000313" key="5">
    <source>
        <dbReference type="Proteomes" id="UP000002774"/>
    </source>
</evidence>
<reference evidence="4" key="1">
    <citation type="submission" date="2011-09" db="EMBL/GenBank/DDBJ databases">
        <title>The permanent draft genome of Mucilaginibacter paludis DSM 18603.</title>
        <authorList>
            <consortium name="US DOE Joint Genome Institute (JGI-PGF)"/>
            <person name="Lucas S."/>
            <person name="Han J."/>
            <person name="Lapidus A."/>
            <person name="Bruce D."/>
            <person name="Goodwin L."/>
            <person name="Pitluck S."/>
            <person name="Peters L."/>
            <person name="Kyrpides N."/>
            <person name="Mavromatis K."/>
            <person name="Ivanova N."/>
            <person name="Mikhailova N."/>
            <person name="Held B."/>
            <person name="Detter J.C."/>
            <person name="Tapia R."/>
            <person name="Han C."/>
            <person name="Land M."/>
            <person name="Hauser L."/>
            <person name="Markowitz V."/>
            <person name="Cheng J.-F."/>
            <person name="Hugenholtz P."/>
            <person name="Woyke T."/>
            <person name="Wu D."/>
            <person name="Tindall B."/>
            <person name="Brambilla E."/>
            <person name="Klenk H.-P."/>
            <person name="Eisen J.A."/>
        </authorList>
    </citation>
    <scope>NUCLEOTIDE SEQUENCE [LARGE SCALE GENOMIC DNA]</scope>
    <source>
        <strain evidence="4">DSM 18603</strain>
    </source>
</reference>
<dbReference type="PROSITE" id="PS00194">
    <property type="entry name" value="THIOREDOXIN_1"/>
    <property type="match status" value="1"/>
</dbReference>
<feature type="signal peptide" evidence="2">
    <location>
        <begin position="1"/>
        <end position="22"/>
    </location>
</feature>
<dbReference type="Pfam" id="PF00578">
    <property type="entry name" value="AhpC-TSA"/>
    <property type="match status" value="1"/>
</dbReference>
<accession>H1YA48</accession>
<evidence type="ECO:0000313" key="4">
    <source>
        <dbReference type="EMBL" id="EHQ25929.1"/>
    </source>
</evidence>
<proteinExistence type="predicted"/>
<dbReference type="GO" id="GO:0016491">
    <property type="term" value="F:oxidoreductase activity"/>
    <property type="evidence" value="ECO:0007669"/>
    <property type="project" value="InterPro"/>
</dbReference>
<keyword evidence="5" id="KW-1185">Reference proteome</keyword>
<feature type="chain" id="PRO_5003557623" evidence="2">
    <location>
        <begin position="23"/>
        <end position="498"/>
    </location>
</feature>
<feature type="domain" description="Thioredoxin" evidence="3">
    <location>
        <begin position="335"/>
        <end position="496"/>
    </location>
</feature>
<sequence>MKNYLTLLMIWAMFFQSENSLAQTNGLKVDTAITHYNYLIASKNPADRTLLKQELYQLLASDNEKDWVTAHLFFSMIKTSTADSILSAEEMKFPTGLAVRDKQAKVIYDETDALKKEELYQKWIKDFPPEKSSMDRNQYDYVRTAISVAFAKADNVQKALQYAGMIEADWYKGSSYAATADELLKHDHSIDALVLYKKARNNAYKYLTTNRQDRYASNASWGFASYGYSIAEILYKQKKYEEALTYAKQARDSSKYEIGNQNPYYIKTLMALGKNQEAFDEIEAAIKQGKATVEMREAIQTLYGKVKGSMAGYDQYMASVNKILADKKRAEIAKSMINLPAPNFTLKDVDGNTVSLASLKGKIVVVDFWAIWCVPCKASMPAMLLAINKYKDDPDVKFLFIHTWENHHRNQKFDDSPTITAKKYVDDSHYPFRVLMDLKDPVTGKNNVVTSYKVTAIPTKFVIDKMGNIRFRLTALTDGDDAGAEEVSAMIDLTKGAK</sequence>
<name>H1YA48_9SPHI</name>
<evidence type="ECO:0000256" key="1">
    <source>
        <dbReference type="ARBA" id="ARBA00023284"/>
    </source>
</evidence>
<dbReference type="STRING" id="714943.Mucpa_1775"/>
<dbReference type="eggNOG" id="COG0526">
    <property type="taxonomic scope" value="Bacteria"/>
</dbReference>
<dbReference type="InterPro" id="IPR017937">
    <property type="entry name" value="Thioredoxin_CS"/>
</dbReference>
<dbReference type="Gene3D" id="3.40.30.10">
    <property type="entry name" value="Glutaredoxin"/>
    <property type="match status" value="1"/>
</dbReference>
<dbReference type="InterPro" id="IPR013766">
    <property type="entry name" value="Thioredoxin_domain"/>
</dbReference>
<dbReference type="InterPro" id="IPR000866">
    <property type="entry name" value="AhpC/TSA"/>
</dbReference>
<dbReference type="Proteomes" id="UP000002774">
    <property type="component" value="Chromosome"/>
</dbReference>
<dbReference type="OrthoDB" id="634996at2"/>
<keyword evidence="2" id="KW-0732">Signal</keyword>
<evidence type="ECO:0000259" key="3">
    <source>
        <dbReference type="PROSITE" id="PS51352"/>
    </source>
</evidence>
<dbReference type="GO" id="GO:0006950">
    <property type="term" value="P:response to stress"/>
    <property type="evidence" value="ECO:0007669"/>
    <property type="project" value="UniProtKB-ARBA"/>
</dbReference>
<dbReference type="EMBL" id="CM001403">
    <property type="protein sequence ID" value="EHQ25929.1"/>
    <property type="molecule type" value="Genomic_DNA"/>
</dbReference>
<gene>
    <name evidence="4" type="ORF">Mucpa_1775</name>
</gene>